<keyword evidence="4" id="KW-0233">DNA recombination</keyword>
<dbReference type="Proteomes" id="UP000017842">
    <property type="component" value="Unassembled WGS sequence"/>
</dbReference>
<dbReference type="GO" id="GO:0006310">
    <property type="term" value="P:DNA recombination"/>
    <property type="evidence" value="ECO:0007669"/>
    <property type="project" value="UniProtKB-KW"/>
</dbReference>
<dbReference type="InterPro" id="IPR050090">
    <property type="entry name" value="Tyrosine_recombinase_XerCD"/>
</dbReference>
<dbReference type="Gene3D" id="1.10.150.130">
    <property type="match status" value="1"/>
</dbReference>
<dbReference type="AlphaFoldDB" id="V5BDH2"/>
<dbReference type="Pfam" id="PF00589">
    <property type="entry name" value="Phage_integrase"/>
    <property type="match status" value="1"/>
</dbReference>
<keyword evidence="2" id="KW-0229">DNA integration</keyword>
<dbReference type="PANTHER" id="PTHR30349:SF64">
    <property type="entry name" value="PROPHAGE INTEGRASE INTD-RELATED"/>
    <property type="match status" value="1"/>
</dbReference>
<dbReference type="GO" id="GO:0003677">
    <property type="term" value="F:DNA binding"/>
    <property type="evidence" value="ECO:0007669"/>
    <property type="project" value="UniProtKB-UniRule"/>
</dbReference>
<keyword evidence="3 5" id="KW-0238">DNA-binding</keyword>
<reference evidence="8 9" key="1">
    <citation type="journal article" date="2013" name="Genome Announc.">
        <title>Draft Genome Sequence of the Methanotrophic Gammaproteobacterium Methyloglobulus morosus DSM 22980 Strain KoM1.</title>
        <authorList>
            <person name="Poehlein A."/>
            <person name="Deutzmann J.S."/>
            <person name="Daniel R."/>
            <person name="Simeonova D.D."/>
        </authorList>
    </citation>
    <scope>NUCLEOTIDE SEQUENCE [LARGE SCALE GENOMIC DNA]</scope>
    <source>
        <strain evidence="8 9">KoM1</strain>
    </source>
</reference>
<dbReference type="STRING" id="1116472.MGMO_105c00010"/>
<dbReference type="InterPro" id="IPR002104">
    <property type="entry name" value="Integrase_catalytic"/>
</dbReference>
<dbReference type="eggNOG" id="COG0582">
    <property type="taxonomic scope" value="Bacteria"/>
</dbReference>
<keyword evidence="9" id="KW-1185">Reference proteome</keyword>
<protein>
    <submittedName>
        <fullName evidence="8">Integrase Int</fullName>
    </submittedName>
</protein>
<feature type="domain" description="Tyr recombinase" evidence="6">
    <location>
        <begin position="156"/>
        <end position="324"/>
    </location>
</feature>
<dbReference type="OrthoDB" id="9795573at2"/>
<dbReference type="Gene3D" id="1.10.443.10">
    <property type="entry name" value="Intergrase catalytic core"/>
    <property type="match status" value="1"/>
</dbReference>
<evidence type="ECO:0000256" key="1">
    <source>
        <dbReference type="ARBA" id="ARBA00008857"/>
    </source>
</evidence>
<evidence type="ECO:0000256" key="4">
    <source>
        <dbReference type="ARBA" id="ARBA00023172"/>
    </source>
</evidence>
<dbReference type="PROSITE" id="PS51898">
    <property type="entry name" value="TYR_RECOMBINASE"/>
    <property type="match status" value="1"/>
</dbReference>
<dbReference type="EMBL" id="AYLO01000100">
    <property type="protein sequence ID" value="ESS71350.1"/>
    <property type="molecule type" value="Genomic_DNA"/>
</dbReference>
<organism evidence="8 9">
    <name type="scientific">Methyloglobulus morosus KoM1</name>
    <dbReference type="NCBI Taxonomy" id="1116472"/>
    <lineage>
        <taxon>Bacteria</taxon>
        <taxon>Pseudomonadati</taxon>
        <taxon>Pseudomonadota</taxon>
        <taxon>Gammaproteobacteria</taxon>
        <taxon>Methylococcales</taxon>
        <taxon>Methylococcaceae</taxon>
        <taxon>Methyloglobulus</taxon>
    </lineage>
</organism>
<proteinExistence type="inferred from homology"/>
<evidence type="ECO:0000313" key="8">
    <source>
        <dbReference type="EMBL" id="ESS71350.1"/>
    </source>
</evidence>
<evidence type="ECO:0000313" key="9">
    <source>
        <dbReference type="Proteomes" id="UP000017842"/>
    </source>
</evidence>
<dbReference type="RefSeq" id="WP_023495521.1">
    <property type="nucleotide sequence ID" value="NZ_AYLO01000100.1"/>
</dbReference>
<dbReference type="SUPFAM" id="SSF56349">
    <property type="entry name" value="DNA breaking-rejoining enzymes"/>
    <property type="match status" value="1"/>
</dbReference>
<dbReference type="InterPro" id="IPR010998">
    <property type="entry name" value="Integrase_recombinase_N"/>
</dbReference>
<comment type="caution">
    <text evidence="8">The sequence shown here is derived from an EMBL/GenBank/DDBJ whole genome shotgun (WGS) entry which is preliminary data.</text>
</comment>
<sequence>MLFKRKDSKLWWARFTTPNGKRLRVSTGTENRKQAQEFADQLKAKTWNVQKLGEKPERGWQEAVLRWLDETSHKATQKDDIGHLRWLDPYLGSLMLHSITRDILDDLVVRRKQEGVSNATVNRMLAVVRAILRRAALDWDWLDKVPKFKLLPEPKRRVRWLTHEEAARLITELPDHLAEMVRFTLATGLRQANVTQLEWAQVDLERQFAWIHADQAKARKPISVPLNSGVMSVLTRQIGRHPTRVFTYEGKPVRQVNTKAWRNALKRAGITGFRWHDLRHTWASWHVQNGTPLNALQELGAWESADMVRRYGHLGQNHLAHYAENLCQPD</sequence>
<evidence type="ECO:0000259" key="7">
    <source>
        <dbReference type="PROSITE" id="PS51900"/>
    </source>
</evidence>
<dbReference type="CDD" id="cd00796">
    <property type="entry name" value="INT_Rci_Hp1_C"/>
    <property type="match status" value="1"/>
</dbReference>
<evidence type="ECO:0000256" key="5">
    <source>
        <dbReference type="PROSITE-ProRule" id="PRU01248"/>
    </source>
</evidence>
<dbReference type="InterPro" id="IPR013762">
    <property type="entry name" value="Integrase-like_cat_sf"/>
</dbReference>
<dbReference type="InterPro" id="IPR011010">
    <property type="entry name" value="DNA_brk_join_enz"/>
</dbReference>
<evidence type="ECO:0000256" key="3">
    <source>
        <dbReference type="ARBA" id="ARBA00023125"/>
    </source>
</evidence>
<dbReference type="InterPro" id="IPR044068">
    <property type="entry name" value="CB"/>
</dbReference>
<evidence type="ECO:0000259" key="6">
    <source>
        <dbReference type="PROSITE" id="PS51898"/>
    </source>
</evidence>
<dbReference type="GO" id="GO:0015074">
    <property type="term" value="P:DNA integration"/>
    <property type="evidence" value="ECO:0007669"/>
    <property type="project" value="UniProtKB-KW"/>
</dbReference>
<evidence type="ECO:0000256" key="2">
    <source>
        <dbReference type="ARBA" id="ARBA00022908"/>
    </source>
</evidence>
<accession>V5BDH2</accession>
<dbReference type="PANTHER" id="PTHR30349">
    <property type="entry name" value="PHAGE INTEGRASE-RELATED"/>
    <property type="match status" value="1"/>
</dbReference>
<feature type="domain" description="Core-binding (CB)" evidence="7">
    <location>
        <begin position="58"/>
        <end position="136"/>
    </location>
</feature>
<comment type="similarity">
    <text evidence="1">Belongs to the 'phage' integrase family.</text>
</comment>
<gene>
    <name evidence="8" type="primary">int</name>
    <name evidence="8" type="ORF">MGMO_105c00010</name>
</gene>
<dbReference type="PROSITE" id="PS51900">
    <property type="entry name" value="CB"/>
    <property type="match status" value="1"/>
</dbReference>
<name>V5BDH2_9GAMM</name>